<keyword evidence="3" id="KW-1185">Reference proteome</keyword>
<feature type="compositionally biased region" description="Basic and acidic residues" evidence="1">
    <location>
        <begin position="45"/>
        <end position="58"/>
    </location>
</feature>
<protein>
    <submittedName>
        <fullName evidence="2">Uncharacterized protein</fullName>
    </submittedName>
</protein>
<dbReference type="EMBL" id="BQNB010012660">
    <property type="protein sequence ID" value="GJT06339.1"/>
    <property type="molecule type" value="Genomic_DNA"/>
</dbReference>
<gene>
    <name evidence="2" type="ORF">Tco_0840801</name>
</gene>
<name>A0ABQ5AZJ1_9ASTR</name>
<comment type="caution">
    <text evidence="2">The sequence shown here is derived from an EMBL/GenBank/DDBJ whole genome shotgun (WGS) entry which is preliminary data.</text>
</comment>
<feature type="region of interest" description="Disordered" evidence="1">
    <location>
        <begin position="1"/>
        <end position="63"/>
    </location>
</feature>
<organism evidence="2 3">
    <name type="scientific">Tanacetum coccineum</name>
    <dbReference type="NCBI Taxonomy" id="301880"/>
    <lineage>
        <taxon>Eukaryota</taxon>
        <taxon>Viridiplantae</taxon>
        <taxon>Streptophyta</taxon>
        <taxon>Embryophyta</taxon>
        <taxon>Tracheophyta</taxon>
        <taxon>Spermatophyta</taxon>
        <taxon>Magnoliopsida</taxon>
        <taxon>eudicotyledons</taxon>
        <taxon>Gunneridae</taxon>
        <taxon>Pentapetalae</taxon>
        <taxon>asterids</taxon>
        <taxon>campanulids</taxon>
        <taxon>Asterales</taxon>
        <taxon>Asteraceae</taxon>
        <taxon>Asteroideae</taxon>
        <taxon>Anthemideae</taxon>
        <taxon>Anthemidinae</taxon>
        <taxon>Tanacetum</taxon>
    </lineage>
</organism>
<feature type="compositionally biased region" description="Basic residues" evidence="1">
    <location>
        <begin position="25"/>
        <end position="35"/>
    </location>
</feature>
<evidence type="ECO:0000256" key="1">
    <source>
        <dbReference type="SAM" id="MobiDB-lite"/>
    </source>
</evidence>
<accession>A0ABQ5AZJ1</accession>
<sequence length="76" mass="8260">MVIEVGERLSEGRRERPNARERGCRGRQGKSGKSRVGRDGVGCEGRPKLGRDRNEGGGRRKSMLGVDGVLALVREG</sequence>
<evidence type="ECO:0000313" key="2">
    <source>
        <dbReference type="EMBL" id="GJT06339.1"/>
    </source>
</evidence>
<evidence type="ECO:0000313" key="3">
    <source>
        <dbReference type="Proteomes" id="UP001151760"/>
    </source>
</evidence>
<reference evidence="2" key="1">
    <citation type="journal article" date="2022" name="Int. J. Mol. Sci.">
        <title>Draft Genome of Tanacetum Coccineum: Genomic Comparison of Closely Related Tanacetum-Family Plants.</title>
        <authorList>
            <person name="Yamashiro T."/>
            <person name="Shiraishi A."/>
            <person name="Nakayama K."/>
            <person name="Satake H."/>
        </authorList>
    </citation>
    <scope>NUCLEOTIDE SEQUENCE</scope>
</reference>
<reference evidence="2" key="2">
    <citation type="submission" date="2022-01" db="EMBL/GenBank/DDBJ databases">
        <authorList>
            <person name="Yamashiro T."/>
            <person name="Shiraishi A."/>
            <person name="Satake H."/>
            <person name="Nakayama K."/>
        </authorList>
    </citation>
    <scope>NUCLEOTIDE SEQUENCE</scope>
</reference>
<dbReference type="Proteomes" id="UP001151760">
    <property type="component" value="Unassembled WGS sequence"/>
</dbReference>
<feature type="compositionally biased region" description="Basic and acidic residues" evidence="1">
    <location>
        <begin position="1"/>
        <end position="24"/>
    </location>
</feature>
<proteinExistence type="predicted"/>